<protein>
    <submittedName>
        <fullName evidence="3">Oligosaccharide repeat unit polymerase</fullName>
    </submittedName>
</protein>
<comment type="caution">
    <text evidence="2">The sequence shown here is derived from an EMBL/GenBank/DDBJ whole genome shotgun (WGS) entry which is preliminary data.</text>
</comment>
<feature type="transmembrane region" description="Helical" evidence="1">
    <location>
        <begin position="443"/>
        <end position="461"/>
    </location>
</feature>
<feature type="transmembrane region" description="Helical" evidence="1">
    <location>
        <begin position="417"/>
        <end position="436"/>
    </location>
</feature>
<evidence type="ECO:0000256" key="1">
    <source>
        <dbReference type="SAM" id="Phobius"/>
    </source>
</evidence>
<evidence type="ECO:0000313" key="5">
    <source>
        <dbReference type="Proteomes" id="UP000323392"/>
    </source>
</evidence>
<dbReference type="EMBL" id="LSFY01000001">
    <property type="protein sequence ID" value="KXZ40572.1"/>
    <property type="molecule type" value="Genomic_DNA"/>
</dbReference>
<feature type="transmembrane region" description="Helical" evidence="1">
    <location>
        <begin position="211"/>
        <end position="244"/>
    </location>
</feature>
<dbReference type="OrthoDB" id="2989682at2"/>
<reference evidence="3 5" key="2">
    <citation type="submission" date="2016-11" db="EMBL/GenBank/DDBJ databases">
        <authorList>
            <person name="Varghese N."/>
            <person name="Submissions S."/>
        </authorList>
    </citation>
    <scope>NUCLEOTIDE SEQUENCE [LARGE SCALE GENOMIC DNA]</scope>
    <source>
        <strain evidence="3 5">DSM 7308</strain>
    </source>
</reference>
<organism evidence="2 4">
    <name type="scientific">Alkalithermobacter thermoalcaliphilus JW-YL-7 = DSM 7308</name>
    <dbReference type="NCBI Taxonomy" id="1121328"/>
    <lineage>
        <taxon>Bacteria</taxon>
        <taxon>Bacillati</taxon>
        <taxon>Bacillota</taxon>
        <taxon>Clostridia</taxon>
        <taxon>Peptostreptococcales</taxon>
        <taxon>Tepidibacteraceae</taxon>
        <taxon>Alkalithermobacter</taxon>
    </lineage>
</organism>
<evidence type="ECO:0000313" key="3">
    <source>
        <dbReference type="EMBL" id="SHK70237.1"/>
    </source>
</evidence>
<evidence type="ECO:0000313" key="2">
    <source>
        <dbReference type="EMBL" id="KXZ40572.1"/>
    </source>
</evidence>
<feature type="transmembrane region" description="Helical" evidence="1">
    <location>
        <begin position="180"/>
        <end position="199"/>
    </location>
</feature>
<feature type="transmembrane region" description="Helical" evidence="1">
    <location>
        <begin position="92"/>
        <end position="113"/>
    </location>
</feature>
<reference evidence="2 4" key="1">
    <citation type="submission" date="2016-02" db="EMBL/GenBank/DDBJ databases">
        <title>Draft genome sequence for Clostridium paradoxum JW-YL-7.</title>
        <authorList>
            <person name="Utturkar S.M."/>
            <person name="Lancaster A."/>
            <person name="Poole F.L."/>
            <person name="Adams M.W."/>
            <person name="Brown S.D."/>
        </authorList>
    </citation>
    <scope>NUCLEOTIDE SEQUENCE [LARGE SCALE GENOMIC DNA]</scope>
    <source>
        <strain evidence="2 4">JW-YL-7</strain>
    </source>
</reference>
<feature type="transmembrane region" description="Helical" evidence="1">
    <location>
        <begin position="38"/>
        <end position="58"/>
    </location>
</feature>
<feature type="transmembrane region" description="Helical" evidence="1">
    <location>
        <begin position="250"/>
        <end position="269"/>
    </location>
</feature>
<dbReference type="EMBL" id="FRBG01000004">
    <property type="protein sequence ID" value="SHK70237.1"/>
    <property type="molecule type" value="Genomic_DNA"/>
</dbReference>
<dbReference type="STRING" id="1121328.JWYL7_1647"/>
<dbReference type="Proteomes" id="UP000092605">
    <property type="component" value="Unassembled WGS sequence"/>
</dbReference>
<dbReference type="Pfam" id="PF14296">
    <property type="entry name" value="O-ag_pol_Wzy"/>
    <property type="match status" value="1"/>
</dbReference>
<accession>A0A150FSJ4</accession>
<feature type="transmembrane region" description="Helical" evidence="1">
    <location>
        <begin position="13"/>
        <end position="32"/>
    </location>
</feature>
<feature type="transmembrane region" description="Helical" evidence="1">
    <location>
        <begin position="70"/>
        <end position="86"/>
    </location>
</feature>
<dbReference type="NCBIfam" id="TIGR04370">
    <property type="entry name" value="glyco_rpt_poly"/>
    <property type="match status" value="1"/>
</dbReference>
<feature type="transmembrane region" description="Helical" evidence="1">
    <location>
        <begin position="140"/>
        <end position="160"/>
    </location>
</feature>
<dbReference type="Proteomes" id="UP000323392">
    <property type="component" value="Unassembled WGS sequence"/>
</dbReference>
<keyword evidence="5" id="KW-1185">Reference proteome</keyword>
<evidence type="ECO:0000313" key="4">
    <source>
        <dbReference type="Proteomes" id="UP000092605"/>
    </source>
</evidence>
<keyword evidence="1" id="KW-0472">Membrane</keyword>
<feature type="transmembrane region" description="Helical" evidence="1">
    <location>
        <begin position="385"/>
        <end position="405"/>
    </location>
</feature>
<gene>
    <name evidence="2" type="ORF">JWYL7_1647</name>
    <name evidence="3" type="ORF">SAMN05661008_00730</name>
</gene>
<dbReference type="RefSeq" id="WP_066071652.1">
    <property type="nucleotide sequence ID" value="NZ_FRBG01000004.1"/>
</dbReference>
<dbReference type="AlphaFoldDB" id="A0A150FSJ4"/>
<dbReference type="InterPro" id="IPR029468">
    <property type="entry name" value="O-ag_pol_Wzy"/>
</dbReference>
<dbReference type="PATRIC" id="fig|1121328.3.peg.1658"/>
<keyword evidence="1" id="KW-0812">Transmembrane</keyword>
<proteinExistence type="predicted"/>
<name>A0A150FSJ4_CLOPD</name>
<keyword evidence="1" id="KW-1133">Transmembrane helix</keyword>
<sequence length="480" mass="54480">MLKNRYASTKLKFLLKYFLILTLALALSLLYIMEVILIESAFVVAILTVGLYPLLKVLLNKRIEPLTPKTIIPFTYMLYALGPLAYKEEFSSSTLSIYLSLQLLGMVSLNIGLSMRKRNKLNKNSFNESHQRQILKRTSIIFLLVAFVSTLSEIISFGGIGNLINIGYGGDRFLHLTTTFMIGGGFQWLILSGAIIWYYGLKTSSVSSKQLGIIIISISVIVFFLIGGRSTLVYTFIFISIVYYYQKRNINGKLVIFMLIIGIIASQLYSNARYYLPYGFTETVTNTWRIFTNNPMAFMPLPSNINEFRIPAKSLLEVIENGNGFEFYGRSYISAIGTPFPFINRLFNYIGVNPSVWFLDKYHPDILAGGGGLGFSPVTEGYMNFGMLGVVIHMFLYGWTISWIFQNYKEKRSVSSLLLYAGALPIFALDGLRIHLGSAFYKLFRIYLMPFFIYLLIHLLSKNRSKNNEATRIDSSSNTH</sequence>